<name>A0A2Z4FJP4_9DELT</name>
<evidence type="ECO:0000313" key="2">
    <source>
        <dbReference type="Proteomes" id="UP000249799"/>
    </source>
</evidence>
<protein>
    <submittedName>
        <fullName evidence="1">ABC transporter permease</fullName>
    </submittedName>
</protein>
<reference evidence="1 2" key="1">
    <citation type="submission" date="2018-06" db="EMBL/GenBank/DDBJ databases">
        <title>Lujinxingia sediminis gen. nov. sp. nov., a new facultative anaerobic member of the class Deltaproteobacteria, and proposal of Lujinxingaceae fam. nov.</title>
        <authorList>
            <person name="Guo L.-Y."/>
            <person name="Li C.-M."/>
            <person name="Wang S."/>
            <person name="Du Z.-J."/>
        </authorList>
    </citation>
    <scope>NUCLEOTIDE SEQUENCE [LARGE SCALE GENOMIC DNA]</scope>
    <source>
        <strain evidence="1 2">FA350</strain>
    </source>
</reference>
<keyword evidence="2" id="KW-1185">Reference proteome</keyword>
<dbReference type="GO" id="GO:0043190">
    <property type="term" value="C:ATP-binding cassette (ABC) transporter complex"/>
    <property type="evidence" value="ECO:0007669"/>
    <property type="project" value="InterPro"/>
</dbReference>
<dbReference type="PANTHER" id="PTHR30188">
    <property type="entry name" value="ABC TRANSPORTER PERMEASE PROTEIN-RELATED"/>
    <property type="match status" value="1"/>
</dbReference>
<gene>
    <name evidence="1" type="ORF">DN745_07335</name>
</gene>
<organism evidence="1 2">
    <name type="scientific">Bradymonas sediminis</name>
    <dbReference type="NCBI Taxonomy" id="1548548"/>
    <lineage>
        <taxon>Bacteria</taxon>
        <taxon>Deltaproteobacteria</taxon>
        <taxon>Bradymonadales</taxon>
        <taxon>Bradymonadaceae</taxon>
        <taxon>Bradymonas</taxon>
    </lineage>
</organism>
<dbReference type="RefSeq" id="WP_111333438.1">
    <property type="nucleotide sequence ID" value="NZ_CP030032.1"/>
</dbReference>
<evidence type="ECO:0000313" key="1">
    <source>
        <dbReference type="EMBL" id="AWV89159.1"/>
    </source>
</evidence>
<dbReference type="KEGG" id="bsed:DN745_07335"/>
<sequence>MAAETTQDPNAQVEEASPGFVHNMLAGIGAPILELYGTLRDMVRILGLTIYYIINGKGGPRRRNDIISQMYEIGNRSIVFIAVTLGFLGMILIFQAGFQANRITGDLSLLGALFLQLLLREFAPTITAMMLATRVGTGMAAQLGSMVVTEQVDALRMSGAQPVDYLVVPRFIAALIMMVVLTVFAIIVSFIAGAITANAFYGVNPRTFVDFGMLTWFDLWIGMAKAIAYGIAVPITACQAGLSVVGGSEGVGLATTKAVVNASLAVIVLDFIISGIGYAILAIL</sequence>
<dbReference type="GO" id="GO:0005548">
    <property type="term" value="F:phospholipid transporter activity"/>
    <property type="evidence" value="ECO:0007669"/>
    <property type="project" value="TreeGrafter"/>
</dbReference>
<dbReference type="Proteomes" id="UP000249799">
    <property type="component" value="Chromosome"/>
</dbReference>
<dbReference type="PANTHER" id="PTHR30188:SF4">
    <property type="entry name" value="PROTEIN TRIGALACTOSYLDIACYLGLYCEROL 1, CHLOROPLASTIC"/>
    <property type="match status" value="1"/>
</dbReference>
<dbReference type="OrthoDB" id="9805022at2"/>
<dbReference type="EMBL" id="CP030032">
    <property type="protein sequence ID" value="AWV89159.1"/>
    <property type="molecule type" value="Genomic_DNA"/>
</dbReference>
<dbReference type="InterPro" id="IPR030802">
    <property type="entry name" value="Permease_MalE"/>
</dbReference>
<accession>A0A2Z4FJP4</accession>
<dbReference type="AlphaFoldDB" id="A0A2Z4FJP4"/>
<proteinExistence type="predicted"/>
<dbReference type="Pfam" id="PF02405">
    <property type="entry name" value="MlaE"/>
    <property type="match status" value="1"/>
</dbReference>